<dbReference type="RefSeq" id="WP_100990419.1">
    <property type="nucleotide sequence ID" value="NZ_CP025096.1"/>
</dbReference>
<dbReference type="InterPro" id="IPR036737">
    <property type="entry name" value="OmpA-like_sf"/>
</dbReference>
<evidence type="ECO:0000259" key="5">
    <source>
        <dbReference type="PROSITE" id="PS51123"/>
    </source>
</evidence>
<dbReference type="CDD" id="cd07185">
    <property type="entry name" value="OmpA_C-like"/>
    <property type="match status" value="1"/>
</dbReference>
<dbReference type="GO" id="GO:0009279">
    <property type="term" value="C:cell outer membrane"/>
    <property type="evidence" value="ECO:0007669"/>
    <property type="project" value="UniProtKB-SubCell"/>
</dbReference>
<dbReference type="PANTHER" id="PTHR30329">
    <property type="entry name" value="STATOR ELEMENT OF FLAGELLAR MOTOR COMPLEX"/>
    <property type="match status" value="1"/>
</dbReference>
<dbReference type="PRINTS" id="PR01021">
    <property type="entry name" value="OMPADOMAIN"/>
</dbReference>
<dbReference type="Gene3D" id="3.30.1330.60">
    <property type="entry name" value="OmpA-like domain"/>
    <property type="match status" value="1"/>
</dbReference>
<dbReference type="PANTHER" id="PTHR30329:SF21">
    <property type="entry name" value="LIPOPROTEIN YIAD-RELATED"/>
    <property type="match status" value="1"/>
</dbReference>
<dbReference type="Proteomes" id="UP000232883">
    <property type="component" value="Chromosome"/>
</dbReference>
<gene>
    <name evidence="6" type="ORF">CWM47_22415</name>
</gene>
<evidence type="ECO:0000313" key="7">
    <source>
        <dbReference type="Proteomes" id="UP000232883"/>
    </source>
</evidence>
<dbReference type="KEGG" id="spir:CWM47_22415"/>
<reference evidence="6 7" key="1">
    <citation type="submission" date="2017-11" db="EMBL/GenBank/DDBJ databases">
        <title>Taxonomic description and genome sequences of Spirosoma HA7 sp. nov., isolated from pollen microhabitat of Corylus avellana.</title>
        <authorList>
            <person name="Ambika Manirajan B."/>
            <person name="Suarez C."/>
            <person name="Ratering S."/>
            <person name="Geissler-Plaum R."/>
            <person name="Cardinale M."/>
            <person name="Sylvia S."/>
        </authorList>
    </citation>
    <scope>NUCLEOTIDE SEQUENCE [LARGE SCALE GENOMIC DNA]</scope>
    <source>
        <strain evidence="6 7">HA7</strain>
    </source>
</reference>
<keyword evidence="3" id="KW-0998">Cell outer membrane</keyword>
<organism evidence="6 7">
    <name type="scientific">Spirosoma pollinicola</name>
    <dbReference type="NCBI Taxonomy" id="2057025"/>
    <lineage>
        <taxon>Bacteria</taxon>
        <taxon>Pseudomonadati</taxon>
        <taxon>Bacteroidota</taxon>
        <taxon>Cytophagia</taxon>
        <taxon>Cytophagales</taxon>
        <taxon>Cytophagaceae</taxon>
        <taxon>Spirosoma</taxon>
    </lineage>
</organism>
<dbReference type="SUPFAM" id="SSF103088">
    <property type="entry name" value="OmpA-like"/>
    <property type="match status" value="1"/>
</dbReference>
<accession>A0A2K8Z399</accession>
<dbReference type="InterPro" id="IPR006665">
    <property type="entry name" value="OmpA-like"/>
</dbReference>
<comment type="subcellular location">
    <subcellularLocation>
        <location evidence="1">Cell outer membrane</location>
    </subcellularLocation>
</comment>
<protein>
    <recommendedName>
        <fullName evidence="5">OmpA-like domain-containing protein</fullName>
    </recommendedName>
</protein>
<dbReference type="PROSITE" id="PS51123">
    <property type="entry name" value="OMPA_2"/>
    <property type="match status" value="1"/>
</dbReference>
<dbReference type="Pfam" id="PF00691">
    <property type="entry name" value="OmpA"/>
    <property type="match status" value="1"/>
</dbReference>
<dbReference type="EMBL" id="CP025096">
    <property type="protein sequence ID" value="AUD04353.1"/>
    <property type="molecule type" value="Genomic_DNA"/>
</dbReference>
<name>A0A2K8Z399_9BACT</name>
<dbReference type="AlphaFoldDB" id="A0A2K8Z399"/>
<feature type="domain" description="OmpA-like" evidence="5">
    <location>
        <begin position="52"/>
        <end position="168"/>
    </location>
</feature>
<keyword evidence="2 4" id="KW-0472">Membrane</keyword>
<dbReference type="InterPro" id="IPR006664">
    <property type="entry name" value="OMP_bac"/>
</dbReference>
<evidence type="ECO:0000313" key="6">
    <source>
        <dbReference type="EMBL" id="AUD04353.1"/>
    </source>
</evidence>
<dbReference type="OrthoDB" id="977390at2"/>
<evidence type="ECO:0000256" key="4">
    <source>
        <dbReference type="PROSITE-ProRule" id="PRU00473"/>
    </source>
</evidence>
<evidence type="ECO:0000256" key="2">
    <source>
        <dbReference type="ARBA" id="ARBA00023136"/>
    </source>
</evidence>
<proteinExistence type="predicted"/>
<sequence length="168" mass="18515">MLFLTVDHPLTGLLKALTLAIRPKRVQRLIGFLLALSTCTQAQVVAQEPSGKAMMLPVSITILYFDQSSPMLRPRVKTTLDSLARLLINQPTLSATLTGYTDDVGKRELNLILAEKRTKAVAMYLTQRGVPADQIIARWEGPDKDALADDPKAVKTIGRRVAVQLLPR</sequence>
<keyword evidence="7" id="KW-1185">Reference proteome</keyword>
<evidence type="ECO:0000256" key="3">
    <source>
        <dbReference type="ARBA" id="ARBA00023237"/>
    </source>
</evidence>
<dbReference type="InterPro" id="IPR050330">
    <property type="entry name" value="Bact_OuterMem_StrucFunc"/>
</dbReference>
<evidence type="ECO:0000256" key="1">
    <source>
        <dbReference type="ARBA" id="ARBA00004442"/>
    </source>
</evidence>